<proteinExistence type="predicted"/>
<evidence type="ECO:0000256" key="2">
    <source>
        <dbReference type="SAM" id="MobiDB-lite"/>
    </source>
</evidence>
<dbReference type="Proteomes" id="UP000611708">
    <property type="component" value="Unassembled WGS sequence"/>
</dbReference>
<keyword evidence="1" id="KW-0175">Coiled coil</keyword>
<feature type="compositionally biased region" description="Polar residues" evidence="2">
    <location>
        <begin position="132"/>
        <end position="143"/>
    </location>
</feature>
<feature type="region of interest" description="Disordered" evidence="2">
    <location>
        <begin position="118"/>
        <end position="154"/>
    </location>
</feature>
<gene>
    <name evidence="3" type="ORF">I2H36_17715</name>
</gene>
<evidence type="ECO:0000256" key="1">
    <source>
        <dbReference type="SAM" id="Coils"/>
    </source>
</evidence>
<name>A0ABS0HWI4_9HYPH</name>
<dbReference type="EMBL" id="JADQDN010000012">
    <property type="protein sequence ID" value="MBF9197878.1"/>
    <property type="molecule type" value="Genomic_DNA"/>
</dbReference>
<reference evidence="3 4" key="1">
    <citation type="submission" date="2020-11" db="EMBL/GenBank/DDBJ databases">
        <authorList>
            <person name="Kim M.K."/>
        </authorList>
    </citation>
    <scope>NUCLEOTIDE SEQUENCE [LARGE SCALE GENOMIC DNA]</scope>
    <source>
        <strain evidence="3 4">BT290</strain>
    </source>
</reference>
<dbReference type="RefSeq" id="WP_196265230.1">
    <property type="nucleotide sequence ID" value="NZ_JADQDN010000012.1"/>
</dbReference>
<evidence type="ECO:0000313" key="3">
    <source>
        <dbReference type="EMBL" id="MBF9197878.1"/>
    </source>
</evidence>
<feature type="region of interest" description="Disordered" evidence="2">
    <location>
        <begin position="267"/>
        <end position="287"/>
    </location>
</feature>
<evidence type="ECO:0008006" key="5">
    <source>
        <dbReference type="Google" id="ProtNLM"/>
    </source>
</evidence>
<accession>A0ABS0HWI4</accession>
<protein>
    <recommendedName>
        <fullName evidence="5">TolA protein</fullName>
    </recommendedName>
</protein>
<organism evidence="3 4">
    <name type="scientific">Microvirga terrestris</name>
    <dbReference type="NCBI Taxonomy" id="2791024"/>
    <lineage>
        <taxon>Bacteria</taxon>
        <taxon>Pseudomonadati</taxon>
        <taxon>Pseudomonadota</taxon>
        <taxon>Alphaproteobacteria</taxon>
        <taxon>Hyphomicrobiales</taxon>
        <taxon>Methylobacteriaceae</taxon>
        <taxon>Microvirga</taxon>
    </lineage>
</organism>
<evidence type="ECO:0000313" key="4">
    <source>
        <dbReference type="Proteomes" id="UP000611708"/>
    </source>
</evidence>
<sequence length="456" mass="49260">MNRVWTEEELDILRRDREAKVPVPVTAAKLGRPVPATYARARLIGTLVQPHQSWDEASVTRLRGLVCADPPMTDKRIAAELGRSVTQIRWKMQDLGLIGVRDLSKLAKITAAESARPKVIKAPSAGPASRKPVTQPTPARQSTPPTPFVAAAPLPPKVIDPKAELESTLKALEAVMGDHLKSSIAQTEAGMIKAARAAIAEKERIDQRLVIRVKRAAETEARRLAAVKQAEIEAKEAAAEAKRQEAETRKLEIEAKRQAEDAIHMAREQKACEKSPRKRALVAAPTPVEKKAVGKKAVLPAVQGMSRDPAPRPAPAPIAPSAPKIVVMEAPAAVRPVEVDQTETQTSGRGGWKSVRRDPARVMAQAKAKAKPANRADAVDLAQAAQAAIERFIAERGVTRTESGGIQSVVSRLQARGYIVVRDETGWTIDQRHRIVSESDLMAFAEARGVTLSAAA</sequence>
<keyword evidence="4" id="KW-1185">Reference proteome</keyword>
<feature type="coiled-coil region" evidence="1">
    <location>
        <begin position="224"/>
        <end position="261"/>
    </location>
</feature>
<comment type="caution">
    <text evidence="3">The sequence shown here is derived from an EMBL/GenBank/DDBJ whole genome shotgun (WGS) entry which is preliminary data.</text>
</comment>
<feature type="region of interest" description="Disordered" evidence="2">
    <location>
        <begin position="337"/>
        <end position="356"/>
    </location>
</feature>